<keyword evidence="4" id="KW-0106">Calcium</keyword>
<dbReference type="PROSITE" id="PS51318">
    <property type="entry name" value="TAT"/>
    <property type="match status" value="1"/>
</dbReference>
<dbReference type="InterPro" id="IPR024607">
    <property type="entry name" value="Sulfatase_CS"/>
</dbReference>
<evidence type="ECO:0000256" key="4">
    <source>
        <dbReference type="ARBA" id="ARBA00022837"/>
    </source>
</evidence>
<sequence>MKSSRRQLIGALLATSALAAATPAAAKTRKPPNIVLIVLDDTGYSDFGCFGSEIRTPNIDALAADGQRFNHFESKAICTATRAALLTGRNNHSLGLADLPSGKFQPPGTGKDAGDLAPNVQLLPEALRARGYATMAIGKWHLATEFQDGSPGNNASWPRQRGFDYYYGFISGWADQYRPDLVENNARIGKPSAPDYHFSTDITDRAIAKLGESKAAAPDKPRFLYLAYGATHAPIQVPKPYIDAYAGQYDKGWDAIRADRFARQKAMGIVPPGTKLPPPNAGDDAWEPLDPVKKRVYARFMEAYAGFLTHTDEQIGRLVNALKARGDYENTVFVLLSDNGASAEHGQTGSIGQLYPPVHLDAAELATHMQDIGTAQIGMQRPWGMASNTPFRRYKSWPNAGGVRTPLILAWPGHLPNKGAIRRQRVDAVDIAPTLVELAGARFDAVVDGKTMIPVAGASFRKALFSASAPDPRPVQFFELRGNRAVRAGKWRAVAIHRLGTPFEQDHWALYDTDADFAEAEDLSGRNPDKVSELKAIWQREASRYGALPLSEGPDYVRKLDRYRDAFLGD</sequence>
<dbReference type="CDD" id="cd16025">
    <property type="entry name" value="PAS_like"/>
    <property type="match status" value="1"/>
</dbReference>
<evidence type="ECO:0000313" key="8">
    <source>
        <dbReference type="Proteomes" id="UP000557392"/>
    </source>
</evidence>
<protein>
    <submittedName>
        <fullName evidence="7">Arylsulfatase</fullName>
        <ecNumber evidence="7">3.1.6.1</ecNumber>
    </submittedName>
</protein>
<dbReference type="SUPFAM" id="SSF53649">
    <property type="entry name" value="Alkaline phosphatase-like"/>
    <property type="match status" value="1"/>
</dbReference>
<evidence type="ECO:0000256" key="3">
    <source>
        <dbReference type="ARBA" id="ARBA00022801"/>
    </source>
</evidence>
<comment type="similarity">
    <text evidence="1">Belongs to the sulfatase family.</text>
</comment>
<name>A0A7W6NYC7_9SPHN</name>
<evidence type="ECO:0000256" key="2">
    <source>
        <dbReference type="ARBA" id="ARBA00022723"/>
    </source>
</evidence>
<dbReference type="RefSeq" id="WP_184000443.1">
    <property type="nucleotide sequence ID" value="NZ_JACIEH010000005.1"/>
</dbReference>
<dbReference type="Pfam" id="PF00884">
    <property type="entry name" value="Sulfatase"/>
    <property type="match status" value="1"/>
</dbReference>
<keyword evidence="3 7" id="KW-0378">Hydrolase</keyword>
<feature type="signal peptide" evidence="5">
    <location>
        <begin position="1"/>
        <end position="26"/>
    </location>
</feature>
<dbReference type="PROSITE" id="PS00149">
    <property type="entry name" value="SULFATASE_2"/>
    <property type="match status" value="1"/>
</dbReference>
<evidence type="ECO:0000313" key="7">
    <source>
        <dbReference type="EMBL" id="MBB4101074.1"/>
    </source>
</evidence>
<keyword evidence="5" id="KW-0732">Signal</keyword>
<dbReference type="InterPro" id="IPR006311">
    <property type="entry name" value="TAT_signal"/>
</dbReference>
<dbReference type="GO" id="GO:0004065">
    <property type="term" value="F:arylsulfatase activity"/>
    <property type="evidence" value="ECO:0007669"/>
    <property type="project" value="UniProtKB-EC"/>
</dbReference>
<evidence type="ECO:0000256" key="5">
    <source>
        <dbReference type="SAM" id="SignalP"/>
    </source>
</evidence>
<keyword evidence="2" id="KW-0479">Metal-binding</keyword>
<feature type="domain" description="Sulfatase N-terminal" evidence="6">
    <location>
        <begin position="32"/>
        <end position="441"/>
    </location>
</feature>
<dbReference type="Proteomes" id="UP000557392">
    <property type="component" value="Unassembled WGS sequence"/>
</dbReference>
<feature type="chain" id="PRO_5031205225" evidence="5">
    <location>
        <begin position="27"/>
        <end position="570"/>
    </location>
</feature>
<dbReference type="EMBL" id="JACIEH010000005">
    <property type="protein sequence ID" value="MBB4101074.1"/>
    <property type="molecule type" value="Genomic_DNA"/>
</dbReference>
<dbReference type="InterPro" id="IPR000917">
    <property type="entry name" value="Sulfatase_N"/>
</dbReference>
<reference evidence="7 8" key="1">
    <citation type="submission" date="2020-08" db="EMBL/GenBank/DDBJ databases">
        <title>Genomic Encyclopedia of Type Strains, Phase IV (KMG-IV): sequencing the most valuable type-strain genomes for metagenomic binning, comparative biology and taxonomic classification.</title>
        <authorList>
            <person name="Goeker M."/>
        </authorList>
    </citation>
    <scope>NUCLEOTIDE SEQUENCE [LARGE SCALE GENOMIC DNA]</scope>
    <source>
        <strain evidence="7 8">DSM 101806</strain>
    </source>
</reference>
<gene>
    <name evidence="7" type="ORF">GGR46_004664</name>
</gene>
<keyword evidence="8" id="KW-1185">Reference proteome</keyword>
<organism evidence="7 8">
    <name type="scientific">Sphingomonas kyeonggiensis</name>
    <dbReference type="NCBI Taxonomy" id="1268553"/>
    <lineage>
        <taxon>Bacteria</taxon>
        <taxon>Pseudomonadati</taxon>
        <taxon>Pseudomonadota</taxon>
        <taxon>Alphaproteobacteria</taxon>
        <taxon>Sphingomonadales</taxon>
        <taxon>Sphingomonadaceae</taxon>
        <taxon>Sphingomonas</taxon>
    </lineage>
</organism>
<proteinExistence type="inferred from homology"/>
<dbReference type="GO" id="GO:0046872">
    <property type="term" value="F:metal ion binding"/>
    <property type="evidence" value="ECO:0007669"/>
    <property type="project" value="UniProtKB-KW"/>
</dbReference>
<evidence type="ECO:0000256" key="1">
    <source>
        <dbReference type="ARBA" id="ARBA00008779"/>
    </source>
</evidence>
<dbReference type="Gene3D" id="3.30.1120.10">
    <property type="match status" value="1"/>
</dbReference>
<dbReference type="PANTHER" id="PTHR42693">
    <property type="entry name" value="ARYLSULFATASE FAMILY MEMBER"/>
    <property type="match status" value="1"/>
</dbReference>
<dbReference type="InterPro" id="IPR017850">
    <property type="entry name" value="Alkaline_phosphatase_core_sf"/>
</dbReference>
<comment type="caution">
    <text evidence="7">The sequence shown here is derived from an EMBL/GenBank/DDBJ whole genome shotgun (WGS) entry which is preliminary data.</text>
</comment>
<dbReference type="InterPro" id="IPR050738">
    <property type="entry name" value="Sulfatase"/>
</dbReference>
<dbReference type="PANTHER" id="PTHR42693:SF33">
    <property type="entry name" value="ARYLSULFATASE"/>
    <property type="match status" value="1"/>
</dbReference>
<evidence type="ECO:0000259" key="6">
    <source>
        <dbReference type="Pfam" id="PF00884"/>
    </source>
</evidence>
<accession>A0A7W6NYC7</accession>
<dbReference type="AlphaFoldDB" id="A0A7W6NYC7"/>
<dbReference type="Gene3D" id="3.40.720.10">
    <property type="entry name" value="Alkaline Phosphatase, subunit A"/>
    <property type="match status" value="1"/>
</dbReference>
<dbReference type="EC" id="3.1.6.1" evidence="7"/>